<gene>
    <name evidence="11" type="ordered locus">Ping_1880</name>
</gene>
<keyword evidence="4" id="KW-1003">Cell membrane</keyword>
<evidence type="ECO:0000256" key="2">
    <source>
        <dbReference type="ARBA" id="ARBA00004651"/>
    </source>
</evidence>
<dbReference type="STRING" id="357804.Ping_1880"/>
<comment type="subcellular location">
    <subcellularLocation>
        <location evidence="2">Cell membrane</location>
        <topology evidence="2">Multi-pass membrane protein</topology>
    </subcellularLocation>
</comment>
<feature type="transmembrane region" description="Helical" evidence="9">
    <location>
        <begin position="7"/>
        <end position="29"/>
    </location>
</feature>
<dbReference type="EC" id="2.7.7.65" evidence="3"/>
<dbReference type="NCBIfam" id="TIGR00254">
    <property type="entry name" value="GGDEF"/>
    <property type="match status" value="1"/>
</dbReference>
<dbReference type="Gene3D" id="3.30.70.270">
    <property type="match status" value="1"/>
</dbReference>
<dbReference type="PANTHER" id="PTHR45138:SF9">
    <property type="entry name" value="DIGUANYLATE CYCLASE DGCM-RELATED"/>
    <property type="match status" value="1"/>
</dbReference>
<dbReference type="InterPro" id="IPR050469">
    <property type="entry name" value="Diguanylate_Cyclase"/>
</dbReference>
<evidence type="ECO:0000256" key="8">
    <source>
        <dbReference type="ARBA" id="ARBA00034247"/>
    </source>
</evidence>
<evidence type="ECO:0000256" key="9">
    <source>
        <dbReference type="SAM" id="Phobius"/>
    </source>
</evidence>
<organism evidence="11 12">
    <name type="scientific">Psychromonas ingrahamii (strain DSM 17664 / CCUG 51855 / 37)</name>
    <dbReference type="NCBI Taxonomy" id="357804"/>
    <lineage>
        <taxon>Bacteria</taxon>
        <taxon>Pseudomonadati</taxon>
        <taxon>Pseudomonadota</taxon>
        <taxon>Gammaproteobacteria</taxon>
        <taxon>Alteromonadales</taxon>
        <taxon>Psychromonadaceae</taxon>
        <taxon>Psychromonas</taxon>
    </lineage>
</organism>
<dbReference type="InterPro" id="IPR029787">
    <property type="entry name" value="Nucleotide_cyclase"/>
</dbReference>
<dbReference type="GO" id="GO:0005886">
    <property type="term" value="C:plasma membrane"/>
    <property type="evidence" value="ECO:0007669"/>
    <property type="project" value="UniProtKB-SubCell"/>
</dbReference>
<keyword evidence="7 9" id="KW-0472">Membrane</keyword>
<dbReference type="InterPro" id="IPR043128">
    <property type="entry name" value="Rev_trsase/Diguanyl_cyclase"/>
</dbReference>
<sequence length="477" mass="55342">MKSKYHIVITVTFLLVTLSVILSTVNYWVSLNSTEVQLRERSLPLTVDNISMEIQKKIIGPHIISSMMANDTFLQDWLINNEGDVDKISKYLEMIKNKNKLLVTFLVSGKTKNYYTAEGLLEQVVEDNPNNAWYFSFMEKPDKNEINFDFNDNIDNEMIIFINHKIYDQQSHLIGATGIGLKFSDVNEMLNNFRQKYNFNVYFLNQAGKVILYEKGVNPLRDIKNISELNVLRDSIISKESKLLEYTKESEEYLMSTKYIPELDLYLVVEAKRSEFLLNVQKTFYFNLLCSLLGTILIAFLILKTVNKYYKEMEHLAKYDALTNLKNRRAFNEELEHSLLLCKRRASHLSLTFFDLDDFKSVNDTFGHQTGDKVLQYVADILKDDIRQTDIIGRWGGEEFIVAFIDTELEDAKFITEKIRAHIEKDSFLSQLKNMKVTASFGLTTITTQDTLDSLLERADQALYKAKENGKNQVFCL</sequence>
<dbReference type="Gene3D" id="3.30.450.20">
    <property type="entry name" value="PAS domain"/>
    <property type="match status" value="1"/>
</dbReference>
<evidence type="ECO:0000259" key="10">
    <source>
        <dbReference type="PROSITE" id="PS50887"/>
    </source>
</evidence>
<evidence type="ECO:0000313" key="12">
    <source>
        <dbReference type="Proteomes" id="UP000000639"/>
    </source>
</evidence>
<dbReference type="eggNOG" id="COG3706">
    <property type="taxonomic scope" value="Bacteria"/>
</dbReference>
<dbReference type="CDD" id="cd01949">
    <property type="entry name" value="GGDEF"/>
    <property type="match status" value="1"/>
</dbReference>
<evidence type="ECO:0000256" key="6">
    <source>
        <dbReference type="ARBA" id="ARBA00022989"/>
    </source>
</evidence>
<keyword evidence="6 9" id="KW-1133">Transmembrane helix</keyword>
<dbReference type="GO" id="GO:0052621">
    <property type="term" value="F:diguanylate cyclase activity"/>
    <property type="evidence" value="ECO:0007669"/>
    <property type="project" value="UniProtKB-EC"/>
</dbReference>
<dbReference type="OrthoDB" id="5496380at2"/>
<evidence type="ECO:0000256" key="7">
    <source>
        <dbReference type="ARBA" id="ARBA00023136"/>
    </source>
</evidence>
<dbReference type="Pfam" id="PF00990">
    <property type="entry name" value="GGDEF"/>
    <property type="match status" value="1"/>
</dbReference>
<name>A1SVZ1_PSYIN</name>
<dbReference type="KEGG" id="pin:Ping_1880"/>
<protein>
    <recommendedName>
        <fullName evidence="3">diguanylate cyclase</fullName>
        <ecNumber evidence="3">2.7.7.65</ecNumber>
    </recommendedName>
</protein>
<dbReference type="EMBL" id="CP000510">
    <property type="protein sequence ID" value="ABM03656.1"/>
    <property type="molecule type" value="Genomic_DNA"/>
</dbReference>
<comment type="cofactor">
    <cofactor evidence="1">
        <name>Mg(2+)</name>
        <dbReference type="ChEBI" id="CHEBI:18420"/>
    </cofactor>
</comment>
<feature type="domain" description="GGDEF" evidence="10">
    <location>
        <begin position="347"/>
        <end position="477"/>
    </location>
</feature>
<dbReference type="SMART" id="SM00267">
    <property type="entry name" value="GGDEF"/>
    <property type="match status" value="1"/>
</dbReference>
<dbReference type="InterPro" id="IPR033479">
    <property type="entry name" value="dCache_1"/>
</dbReference>
<comment type="catalytic activity">
    <reaction evidence="8">
        <text>2 GTP = 3',3'-c-di-GMP + 2 diphosphate</text>
        <dbReference type="Rhea" id="RHEA:24898"/>
        <dbReference type="ChEBI" id="CHEBI:33019"/>
        <dbReference type="ChEBI" id="CHEBI:37565"/>
        <dbReference type="ChEBI" id="CHEBI:58805"/>
        <dbReference type="EC" id="2.7.7.65"/>
    </reaction>
</comment>
<reference evidence="11 12" key="1">
    <citation type="submission" date="2007-01" db="EMBL/GenBank/DDBJ databases">
        <title>Complete sequence of Psychromonas ingrahamii 37.</title>
        <authorList>
            <consortium name="US DOE Joint Genome Institute"/>
            <person name="Copeland A."/>
            <person name="Lucas S."/>
            <person name="Lapidus A."/>
            <person name="Barry K."/>
            <person name="Detter J.C."/>
            <person name="Glavina del Rio T."/>
            <person name="Hammon N."/>
            <person name="Israni S."/>
            <person name="Dalin E."/>
            <person name="Tice H."/>
            <person name="Pitluck S."/>
            <person name="Thompson L.S."/>
            <person name="Brettin T."/>
            <person name="Bruce D."/>
            <person name="Han C."/>
            <person name="Tapia R."/>
            <person name="Schmutz J."/>
            <person name="Larimer F."/>
            <person name="Land M."/>
            <person name="Hauser L."/>
            <person name="Kyrpides N."/>
            <person name="Ivanova N."/>
            <person name="Staley J."/>
            <person name="Richardson P."/>
        </authorList>
    </citation>
    <scope>NUCLEOTIDE SEQUENCE [LARGE SCALE GENOMIC DNA]</scope>
    <source>
        <strain evidence="11 12">37</strain>
    </source>
</reference>
<dbReference type="PANTHER" id="PTHR45138">
    <property type="entry name" value="REGULATORY COMPONENTS OF SENSORY TRANSDUCTION SYSTEM"/>
    <property type="match status" value="1"/>
</dbReference>
<dbReference type="InterPro" id="IPR000160">
    <property type="entry name" value="GGDEF_dom"/>
</dbReference>
<evidence type="ECO:0000256" key="5">
    <source>
        <dbReference type="ARBA" id="ARBA00022692"/>
    </source>
</evidence>
<dbReference type="HOGENOM" id="CLU_029518_0_0_6"/>
<evidence type="ECO:0000256" key="3">
    <source>
        <dbReference type="ARBA" id="ARBA00012528"/>
    </source>
</evidence>
<proteinExistence type="predicted"/>
<dbReference type="RefSeq" id="WP_011770216.1">
    <property type="nucleotide sequence ID" value="NC_008709.1"/>
</dbReference>
<evidence type="ECO:0000256" key="4">
    <source>
        <dbReference type="ARBA" id="ARBA00022475"/>
    </source>
</evidence>
<dbReference type="SUPFAM" id="SSF55073">
    <property type="entry name" value="Nucleotide cyclase"/>
    <property type="match status" value="1"/>
</dbReference>
<keyword evidence="12" id="KW-1185">Reference proteome</keyword>
<feature type="transmembrane region" description="Helical" evidence="9">
    <location>
        <begin position="284"/>
        <end position="303"/>
    </location>
</feature>
<dbReference type="Proteomes" id="UP000000639">
    <property type="component" value="Chromosome"/>
</dbReference>
<dbReference type="Pfam" id="PF02743">
    <property type="entry name" value="dCache_1"/>
    <property type="match status" value="1"/>
</dbReference>
<dbReference type="FunFam" id="3.30.70.270:FF:000001">
    <property type="entry name" value="Diguanylate cyclase domain protein"/>
    <property type="match status" value="1"/>
</dbReference>
<dbReference type="PROSITE" id="PS50887">
    <property type="entry name" value="GGDEF"/>
    <property type="match status" value="1"/>
</dbReference>
<accession>A1SVZ1</accession>
<keyword evidence="5 9" id="KW-0812">Transmembrane</keyword>
<dbReference type="AlphaFoldDB" id="A1SVZ1"/>
<evidence type="ECO:0000313" key="11">
    <source>
        <dbReference type="EMBL" id="ABM03656.1"/>
    </source>
</evidence>
<evidence type="ECO:0000256" key="1">
    <source>
        <dbReference type="ARBA" id="ARBA00001946"/>
    </source>
</evidence>